<accession>A0ABQ1N879</accession>
<gene>
    <name evidence="1" type="ORF">GCM10011400_51970</name>
</gene>
<organism evidence="1 2">
    <name type="scientific">Paraburkholderia caffeinilytica</name>
    <dbReference type="NCBI Taxonomy" id="1761016"/>
    <lineage>
        <taxon>Bacteria</taxon>
        <taxon>Pseudomonadati</taxon>
        <taxon>Pseudomonadota</taxon>
        <taxon>Betaproteobacteria</taxon>
        <taxon>Burkholderiales</taxon>
        <taxon>Burkholderiaceae</taxon>
        <taxon>Paraburkholderia</taxon>
    </lineage>
</organism>
<protein>
    <recommendedName>
        <fullName evidence="3">Cupin 2 conserved barrel domain-containing protein</fullName>
    </recommendedName>
</protein>
<sequence length="132" mass="14466">MPSKKIEILDVVCPFLVDEIVNKDNYKKYLNSKIVSSKIEFEDVTNKTIPIDLSGIKHIRHITVAPGTNVPTHAHNSPVVRFIILGDATVNGVTYQAGDWMIIPAKCSYSISTTGGYQALGFCHMWSSVGTG</sequence>
<dbReference type="InterPro" id="IPR011051">
    <property type="entry name" value="RmlC_Cupin_sf"/>
</dbReference>
<dbReference type="Gene3D" id="2.60.120.10">
    <property type="entry name" value="Jelly Rolls"/>
    <property type="match status" value="1"/>
</dbReference>
<evidence type="ECO:0000313" key="1">
    <source>
        <dbReference type="EMBL" id="GGC57907.1"/>
    </source>
</evidence>
<evidence type="ECO:0000313" key="2">
    <source>
        <dbReference type="Proteomes" id="UP000602004"/>
    </source>
</evidence>
<name>A0ABQ1N879_9BURK</name>
<comment type="caution">
    <text evidence="1">The sequence shown here is derived from an EMBL/GenBank/DDBJ whole genome shotgun (WGS) entry which is preliminary data.</text>
</comment>
<dbReference type="SUPFAM" id="SSF51182">
    <property type="entry name" value="RmlC-like cupins"/>
    <property type="match status" value="1"/>
</dbReference>
<evidence type="ECO:0008006" key="3">
    <source>
        <dbReference type="Google" id="ProtNLM"/>
    </source>
</evidence>
<dbReference type="RefSeq" id="WP_162831335.1">
    <property type="nucleotide sequence ID" value="NZ_BMHL01000010.1"/>
</dbReference>
<dbReference type="Proteomes" id="UP000602004">
    <property type="component" value="Unassembled WGS sequence"/>
</dbReference>
<proteinExistence type="predicted"/>
<dbReference type="EMBL" id="BMHL01000010">
    <property type="protein sequence ID" value="GGC57907.1"/>
    <property type="molecule type" value="Genomic_DNA"/>
</dbReference>
<dbReference type="InterPro" id="IPR014710">
    <property type="entry name" value="RmlC-like_jellyroll"/>
</dbReference>
<reference evidence="2" key="1">
    <citation type="journal article" date="2019" name="Int. J. Syst. Evol. Microbiol.">
        <title>The Global Catalogue of Microorganisms (GCM) 10K type strain sequencing project: providing services to taxonomists for standard genome sequencing and annotation.</title>
        <authorList>
            <consortium name="The Broad Institute Genomics Platform"/>
            <consortium name="The Broad Institute Genome Sequencing Center for Infectious Disease"/>
            <person name="Wu L."/>
            <person name="Ma J."/>
        </authorList>
    </citation>
    <scope>NUCLEOTIDE SEQUENCE [LARGE SCALE GENOMIC DNA]</scope>
    <source>
        <strain evidence="2">CGMCC 1.15103</strain>
    </source>
</reference>
<keyword evidence="2" id="KW-1185">Reference proteome</keyword>